<evidence type="ECO:0000256" key="2">
    <source>
        <dbReference type="ARBA" id="ARBA00022840"/>
    </source>
</evidence>
<dbReference type="GO" id="GO:0005524">
    <property type="term" value="F:ATP binding"/>
    <property type="evidence" value="ECO:0007669"/>
    <property type="project" value="UniProtKB-KW"/>
</dbReference>
<proteinExistence type="predicted"/>
<dbReference type="GO" id="GO:0004672">
    <property type="term" value="F:protein kinase activity"/>
    <property type="evidence" value="ECO:0007669"/>
    <property type="project" value="InterPro"/>
</dbReference>
<dbReference type="InterPro" id="IPR000719">
    <property type="entry name" value="Prot_kinase_dom"/>
</dbReference>
<evidence type="ECO:0000256" key="1">
    <source>
        <dbReference type="ARBA" id="ARBA00022741"/>
    </source>
</evidence>
<name>A0A183F3Y8_HELPZ</name>
<dbReference type="SUPFAM" id="SSF56112">
    <property type="entry name" value="Protein kinase-like (PK-like)"/>
    <property type="match status" value="1"/>
</dbReference>
<dbReference type="WBParaSite" id="HPBE_0000088001-mRNA-1">
    <property type="protein sequence ID" value="HPBE_0000088001-mRNA-1"/>
    <property type="gene ID" value="HPBE_0000088001"/>
</dbReference>
<sequence>LRPEERNVIISDLAKYKDFGCVNIQRLWGSMVTDTQITVLLEDTATGTLSDYVTSETRSSGELLKFARQMATAVDFFDRTKFVHKKLSIDVCLVTVDATLKMIVFGLSTGLVPKRIYVDDAERCRWMPWECLKGTDGEPEPYDQTAMIWTLATMIWSMFHRAAIPFENESGPEIRSREYRKNYTLDVMEELLPNGLLELLQACWAERRKRPTCRDVLKTIKKLEHREQRP</sequence>
<evidence type="ECO:0000259" key="3">
    <source>
        <dbReference type="PROSITE" id="PS50011"/>
    </source>
</evidence>
<feature type="domain" description="Protein kinase" evidence="3">
    <location>
        <begin position="1"/>
        <end position="230"/>
    </location>
</feature>
<keyword evidence="1" id="KW-0547">Nucleotide-binding</keyword>
<evidence type="ECO:0000313" key="5">
    <source>
        <dbReference type="WBParaSite" id="HPBE_0000088001-mRNA-1"/>
    </source>
</evidence>
<dbReference type="Pfam" id="PF07714">
    <property type="entry name" value="PK_Tyr_Ser-Thr"/>
    <property type="match status" value="1"/>
</dbReference>
<keyword evidence="4" id="KW-1185">Reference proteome</keyword>
<accession>A0A183F3Y8</accession>
<dbReference type="PANTHER" id="PTHR24418">
    <property type="entry name" value="TYROSINE-PROTEIN KINASE"/>
    <property type="match status" value="1"/>
</dbReference>
<dbReference type="AlphaFoldDB" id="A0A183F3Y8"/>
<dbReference type="InterPro" id="IPR050198">
    <property type="entry name" value="Non-receptor_tyrosine_kinases"/>
</dbReference>
<evidence type="ECO:0000313" key="4">
    <source>
        <dbReference type="Proteomes" id="UP000050761"/>
    </source>
</evidence>
<dbReference type="Gene3D" id="1.10.510.10">
    <property type="entry name" value="Transferase(Phosphotransferase) domain 1"/>
    <property type="match status" value="1"/>
</dbReference>
<organism evidence="4 5">
    <name type="scientific">Heligmosomoides polygyrus</name>
    <name type="common">Parasitic roundworm</name>
    <dbReference type="NCBI Taxonomy" id="6339"/>
    <lineage>
        <taxon>Eukaryota</taxon>
        <taxon>Metazoa</taxon>
        <taxon>Ecdysozoa</taxon>
        <taxon>Nematoda</taxon>
        <taxon>Chromadorea</taxon>
        <taxon>Rhabditida</taxon>
        <taxon>Rhabditina</taxon>
        <taxon>Rhabditomorpha</taxon>
        <taxon>Strongyloidea</taxon>
        <taxon>Heligmosomidae</taxon>
        <taxon>Heligmosomoides</taxon>
    </lineage>
</organism>
<reference evidence="5" key="1">
    <citation type="submission" date="2019-09" db="UniProtKB">
        <authorList>
            <consortium name="WormBaseParasite"/>
        </authorList>
    </citation>
    <scope>IDENTIFICATION</scope>
</reference>
<dbReference type="InterPro" id="IPR001245">
    <property type="entry name" value="Ser-Thr/Tyr_kinase_cat_dom"/>
</dbReference>
<keyword evidence="2" id="KW-0067">ATP-binding</keyword>
<dbReference type="PROSITE" id="PS50011">
    <property type="entry name" value="PROTEIN_KINASE_DOM"/>
    <property type="match status" value="1"/>
</dbReference>
<dbReference type="InterPro" id="IPR011009">
    <property type="entry name" value="Kinase-like_dom_sf"/>
</dbReference>
<dbReference type="Proteomes" id="UP000050761">
    <property type="component" value="Unassembled WGS sequence"/>
</dbReference>
<protein>
    <submittedName>
        <fullName evidence="5">Protein kinase domain-containing protein</fullName>
    </submittedName>
</protein>